<gene>
    <name evidence="2" type="ORF">PCE31107_03009</name>
</gene>
<name>A0A5E4W1B0_9BURK</name>
<organism evidence="2 3">
    <name type="scientific">Pandoraea cepalis</name>
    <dbReference type="NCBI Taxonomy" id="2508294"/>
    <lineage>
        <taxon>Bacteria</taxon>
        <taxon>Pseudomonadati</taxon>
        <taxon>Pseudomonadota</taxon>
        <taxon>Betaproteobacteria</taxon>
        <taxon>Burkholderiales</taxon>
        <taxon>Burkholderiaceae</taxon>
        <taxon>Pandoraea</taxon>
    </lineage>
</organism>
<sequence>MNFGMLLTRENAGPGRGRSGQKGVKVSLVQMMPLEGLERKLPRGVRASQVVVKWTRC</sequence>
<evidence type="ECO:0000313" key="2">
    <source>
        <dbReference type="EMBL" id="VVE18231.1"/>
    </source>
</evidence>
<reference evidence="2 3" key="1">
    <citation type="submission" date="2019-08" db="EMBL/GenBank/DDBJ databases">
        <authorList>
            <person name="Peeters C."/>
        </authorList>
    </citation>
    <scope>NUCLEOTIDE SEQUENCE [LARGE SCALE GENOMIC DNA]</scope>
    <source>
        <strain evidence="2 3">LMG 31107</strain>
    </source>
</reference>
<proteinExistence type="predicted"/>
<feature type="region of interest" description="Disordered" evidence="1">
    <location>
        <begin position="1"/>
        <end position="24"/>
    </location>
</feature>
<evidence type="ECO:0000313" key="3">
    <source>
        <dbReference type="Proteomes" id="UP000396788"/>
    </source>
</evidence>
<dbReference type="EMBL" id="CABPRY010000006">
    <property type="protein sequence ID" value="VVE18231.1"/>
    <property type="molecule type" value="Genomic_DNA"/>
</dbReference>
<dbReference type="Proteomes" id="UP000396788">
    <property type="component" value="Unassembled WGS sequence"/>
</dbReference>
<accession>A0A5E4W1B0</accession>
<evidence type="ECO:0000256" key="1">
    <source>
        <dbReference type="SAM" id="MobiDB-lite"/>
    </source>
</evidence>
<protein>
    <submittedName>
        <fullName evidence="2">Uncharacterized protein</fullName>
    </submittedName>
</protein>
<dbReference type="AlphaFoldDB" id="A0A5E4W1B0"/>